<feature type="region of interest" description="Disordered" evidence="1">
    <location>
        <begin position="233"/>
        <end position="257"/>
    </location>
</feature>
<keyword evidence="2" id="KW-1133">Transmembrane helix</keyword>
<dbReference type="EMBL" id="MBLM01000102">
    <property type="protein sequence ID" value="OHV39529.1"/>
    <property type="molecule type" value="Genomic_DNA"/>
</dbReference>
<feature type="transmembrane region" description="Helical" evidence="2">
    <location>
        <begin position="77"/>
        <end position="100"/>
    </location>
</feature>
<feature type="transmembrane region" description="Helical" evidence="2">
    <location>
        <begin position="46"/>
        <end position="65"/>
    </location>
</feature>
<keyword evidence="2" id="KW-0472">Membrane</keyword>
<organism evidence="3 4">
    <name type="scientific">Parafrankia colletiae</name>
    <dbReference type="NCBI Taxonomy" id="573497"/>
    <lineage>
        <taxon>Bacteria</taxon>
        <taxon>Bacillati</taxon>
        <taxon>Actinomycetota</taxon>
        <taxon>Actinomycetes</taxon>
        <taxon>Frankiales</taxon>
        <taxon>Frankiaceae</taxon>
        <taxon>Parafrankia</taxon>
    </lineage>
</organism>
<sequence>MGISLSDGRYSPLALAAVLFGAAAVTAALGWPAERRGRWAGPSVAVSGRVAVALSVLVVAVGPTVRHPRYYATGPAALAADVLAAFAGALAAAALLGPLLRRARPGGTDRLGRWLGDSWAGDGVFRGVLGLATAAGVATVIAAPRPRIDVFHLLQVSTSGLARGENMYRQQWGPDRATYTAGGLFDVYPYLPGTSLLLAPFRWVFGDVRYGLLLALVLAAVAARAVVAGRPAGEAHGGAVPAPATAAPGGGEPAGDGEPAGWPSWLLAVAPVLPLLVIVFPESMYALQQSWTEPLLVLLLAGTVWAVVTGRTRLAVVAFALALASKQHVALVLPLAACWPAFGPRRALCAAGLGLAAVLPWLVASPQDFFDDAVRTNLDYQVLDHSLSVPGWAHHFGITLGFGVTAVVLALSYLLAWRARGGAAGFCAGSALVLLALDLMNKQTFFNHYTLPMALLVLAVCAAAGDQRSVENRSRDAPS</sequence>
<protein>
    <submittedName>
        <fullName evidence="3">Glycosyltransferase</fullName>
    </submittedName>
</protein>
<evidence type="ECO:0000313" key="3">
    <source>
        <dbReference type="EMBL" id="OHV39529.1"/>
    </source>
</evidence>
<feature type="transmembrane region" description="Helical" evidence="2">
    <location>
        <begin position="262"/>
        <end position="279"/>
    </location>
</feature>
<evidence type="ECO:0000313" key="4">
    <source>
        <dbReference type="Proteomes" id="UP000179627"/>
    </source>
</evidence>
<dbReference type="AlphaFoldDB" id="A0A1S1R155"/>
<proteinExistence type="predicted"/>
<keyword evidence="2" id="KW-0812">Transmembrane</keyword>
<gene>
    <name evidence="3" type="ORF">CC117_14650</name>
</gene>
<feature type="transmembrane region" description="Helical" evidence="2">
    <location>
        <begin position="392"/>
        <end position="416"/>
    </location>
</feature>
<feature type="compositionally biased region" description="Low complexity" evidence="1">
    <location>
        <begin position="233"/>
        <end position="247"/>
    </location>
</feature>
<dbReference type="Proteomes" id="UP000179627">
    <property type="component" value="Unassembled WGS sequence"/>
</dbReference>
<name>A0A1S1R155_9ACTN</name>
<feature type="transmembrane region" description="Helical" evidence="2">
    <location>
        <begin position="291"/>
        <end position="308"/>
    </location>
</feature>
<feature type="transmembrane region" description="Helical" evidence="2">
    <location>
        <begin position="423"/>
        <end position="440"/>
    </location>
</feature>
<reference evidence="4" key="1">
    <citation type="submission" date="2016-07" db="EMBL/GenBank/DDBJ databases">
        <title>Sequence Frankia sp. strain CcI1.17.</title>
        <authorList>
            <person name="Ghodhbane-Gtari F."/>
            <person name="Swanson E."/>
            <person name="Gueddou A."/>
            <person name="Morris K."/>
            <person name="Hezbri K."/>
            <person name="Ktari A."/>
            <person name="Nouioui I."/>
            <person name="Abebe-Akele F."/>
            <person name="Simpson S."/>
            <person name="Thomas K."/>
            <person name="Gtari M."/>
            <person name="Tisa L.S."/>
            <person name="Hurst S."/>
        </authorList>
    </citation>
    <scope>NUCLEOTIDE SEQUENCE [LARGE SCALE GENOMIC DNA]</scope>
    <source>
        <strain evidence="4">Cc1.17</strain>
    </source>
</reference>
<accession>A0A1S1R155</accession>
<keyword evidence="3" id="KW-0808">Transferase</keyword>
<feature type="transmembrane region" description="Helical" evidence="2">
    <location>
        <begin position="347"/>
        <end position="364"/>
    </location>
</feature>
<keyword evidence="4" id="KW-1185">Reference proteome</keyword>
<feature type="transmembrane region" description="Helical" evidence="2">
    <location>
        <begin position="210"/>
        <end position="227"/>
    </location>
</feature>
<feature type="transmembrane region" description="Helical" evidence="2">
    <location>
        <begin position="314"/>
        <end position="335"/>
    </location>
</feature>
<feature type="transmembrane region" description="Helical" evidence="2">
    <location>
        <begin position="446"/>
        <end position="465"/>
    </location>
</feature>
<comment type="caution">
    <text evidence="3">The sequence shown here is derived from an EMBL/GenBank/DDBJ whole genome shotgun (WGS) entry which is preliminary data.</text>
</comment>
<evidence type="ECO:0000256" key="1">
    <source>
        <dbReference type="SAM" id="MobiDB-lite"/>
    </source>
</evidence>
<evidence type="ECO:0000256" key="2">
    <source>
        <dbReference type="SAM" id="Phobius"/>
    </source>
</evidence>
<dbReference type="GO" id="GO:0016740">
    <property type="term" value="F:transferase activity"/>
    <property type="evidence" value="ECO:0007669"/>
    <property type="project" value="UniProtKB-KW"/>
</dbReference>